<reference evidence="1" key="1">
    <citation type="submission" date="2021-02" db="EMBL/GenBank/DDBJ databases">
        <title>Rhodobacter shimadae sp. nov., an aerobic anoxygenic phototrophic bacterium isolated from a hot spring.</title>
        <authorList>
            <person name="Muramatsu S."/>
            <person name="Haruta S."/>
            <person name="Hirose S."/>
            <person name="Hanada S."/>
        </authorList>
    </citation>
    <scope>NUCLEOTIDE SEQUENCE</scope>
    <source>
        <strain evidence="1">N10</strain>
    </source>
</reference>
<gene>
    <name evidence="1" type="ORF">JO391_19175</name>
</gene>
<dbReference type="InterPro" id="IPR009389">
    <property type="entry name" value="DUF1045"/>
</dbReference>
<sequence>MTIDPRFAVYHLPSDADFFAFSSAWLGWDAVAGTEPPAPDLPPLPLPRAQITDEPRRYGFHATLKAPFRLAPGTTAEALDAALAVLATRLAPVTLTGLALTPVGRFLALTPADPSDALQDLAARCVADLDRFRAPLTPEDIARRRPDRLTPNQRRLLDLWGYPYVMDEFRFHMTLTGPLDPEPAAAVAAILEPHLAALAPRPYRIDALCLVAEGPDNRFRLVSRHLLTASPAT</sequence>
<proteinExistence type="predicted"/>
<evidence type="ECO:0000313" key="1">
    <source>
        <dbReference type="EMBL" id="QYZ69790.1"/>
    </source>
</evidence>
<dbReference type="Gene3D" id="3.90.1140.10">
    <property type="entry name" value="Cyclic phosphodiesterase"/>
    <property type="match status" value="1"/>
</dbReference>
<evidence type="ECO:0000313" key="2">
    <source>
        <dbReference type="Proteomes" id="UP000826300"/>
    </source>
</evidence>
<dbReference type="EMBL" id="CP069370">
    <property type="protein sequence ID" value="QYZ69790.1"/>
    <property type="molecule type" value="Genomic_DNA"/>
</dbReference>
<name>A0A8G1EBM8_9RHOB</name>
<dbReference type="RefSeq" id="WP_220662006.1">
    <property type="nucleotide sequence ID" value="NZ_CP069370.1"/>
</dbReference>
<protein>
    <submittedName>
        <fullName evidence="1">DUF1045 domain-containing protein</fullName>
    </submittedName>
</protein>
<dbReference type="AlphaFoldDB" id="A0A8G1EBM8"/>
<dbReference type="PIRSF" id="PIRSF033328">
    <property type="entry name" value="Phest_Mll4975"/>
    <property type="match status" value="1"/>
</dbReference>
<dbReference type="KEGG" id="nsm:JO391_19175"/>
<dbReference type="NCBIfam" id="TIGR03223">
    <property type="entry name" value="Phn_opern_protn"/>
    <property type="match status" value="1"/>
</dbReference>
<keyword evidence="2" id="KW-1185">Reference proteome</keyword>
<accession>A0A8G1EBM8</accession>
<dbReference type="Pfam" id="PF06299">
    <property type="entry name" value="DUF1045"/>
    <property type="match status" value="1"/>
</dbReference>
<organism evidence="1 2">
    <name type="scientific">Neotabrizicola shimadae</name>
    <dbReference type="NCBI Taxonomy" id="2807096"/>
    <lineage>
        <taxon>Bacteria</taxon>
        <taxon>Pseudomonadati</taxon>
        <taxon>Pseudomonadota</taxon>
        <taxon>Alphaproteobacteria</taxon>
        <taxon>Rhodobacterales</taxon>
        <taxon>Paracoccaceae</taxon>
        <taxon>Neotabrizicola</taxon>
    </lineage>
</organism>
<dbReference type="Proteomes" id="UP000826300">
    <property type="component" value="Chromosome"/>
</dbReference>